<organism evidence="3 4">
    <name type="scientific">Nocardia wallacei</name>
    <dbReference type="NCBI Taxonomy" id="480035"/>
    <lineage>
        <taxon>Bacteria</taxon>
        <taxon>Bacillati</taxon>
        <taxon>Actinomycetota</taxon>
        <taxon>Actinomycetes</taxon>
        <taxon>Mycobacteriales</taxon>
        <taxon>Nocardiaceae</taxon>
        <taxon>Nocardia</taxon>
    </lineage>
</organism>
<keyword evidence="2" id="KW-0472">Membrane</keyword>
<dbReference type="KEGG" id="nwl:NWFMUON74_01600"/>
<evidence type="ECO:0000313" key="4">
    <source>
        <dbReference type="Proteomes" id="UP000516173"/>
    </source>
</evidence>
<feature type="compositionally biased region" description="Polar residues" evidence="1">
    <location>
        <begin position="43"/>
        <end position="68"/>
    </location>
</feature>
<dbReference type="RefSeq" id="WP_232110773.1">
    <property type="nucleotide sequence ID" value="NZ_AP023396.1"/>
</dbReference>
<feature type="transmembrane region" description="Helical" evidence="2">
    <location>
        <begin position="270"/>
        <end position="292"/>
    </location>
</feature>
<feature type="compositionally biased region" description="Low complexity" evidence="1">
    <location>
        <begin position="130"/>
        <end position="146"/>
    </location>
</feature>
<protein>
    <submittedName>
        <fullName evidence="3">Uncharacterized protein</fullName>
    </submittedName>
</protein>
<reference evidence="3 4" key="1">
    <citation type="submission" date="2020-08" db="EMBL/GenBank/DDBJ databases">
        <title>Genome Sequencing of Nocardia wallacei strain FMUON74 and assembly.</title>
        <authorList>
            <person name="Toyokawa M."/>
            <person name="Uesaka K."/>
        </authorList>
    </citation>
    <scope>NUCLEOTIDE SEQUENCE [LARGE SCALE GENOMIC DNA]</scope>
    <source>
        <strain evidence="3 4">FMUON74</strain>
    </source>
</reference>
<accession>A0A7G1KB39</accession>
<evidence type="ECO:0000256" key="1">
    <source>
        <dbReference type="SAM" id="MobiDB-lite"/>
    </source>
</evidence>
<evidence type="ECO:0000313" key="3">
    <source>
        <dbReference type="EMBL" id="BCK52388.1"/>
    </source>
</evidence>
<sequence>MSNPYGGQPPNGHNPWQQNGQPPYPGVPQPQHGGGGYGAPQPHSTSAPQLPQRGAQQPHSASSPQLPQAGNGGPGVSSPQLPQPHGASAPQFPQPGYPPQPPYGAQPGYGAPQPGYGAPVPGQPFPGAPANPYGGQPNPYGQPNYGAPQGQLPPPYGAGGPQFQPEPGPPGIVVDSSYFPMAFMLALTGPKILVNGQQVPMARWGATHIPIGPGQHHVRVATRWMWDMGPADAVVPVAEGMSTRVYYRSPAIAFIRGAIGPVPQSTPGIAFIYVMWGLVALIVLLNIVMIAAI</sequence>
<keyword evidence="2" id="KW-0812">Transmembrane</keyword>
<gene>
    <name evidence="3" type="ORF">NWFMUON74_01600</name>
</gene>
<evidence type="ECO:0000256" key="2">
    <source>
        <dbReference type="SAM" id="Phobius"/>
    </source>
</evidence>
<keyword evidence="2" id="KW-1133">Transmembrane helix</keyword>
<dbReference type="Proteomes" id="UP000516173">
    <property type="component" value="Chromosome"/>
</dbReference>
<proteinExistence type="predicted"/>
<feature type="region of interest" description="Disordered" evidence="1">
    <location>
        <begin position="1"/>
        <end position="171"/>
    </location>
</feature>
<feature type="compositionally biased region" description="Low complexity" evidence="1">
    <location>
        <begin position="105"/>
        <end position="120"/>
    </location>
</feature>
<dbReference type="AlphaFoldDB" id="A0A7G1KB39"/>
<dbReference type="GeneID" id="80351621"/>
<dbReference type="EMBL" id="AP023396">
    <property type="protein sequence ID" value="BCK52388.1"/>
    <property type="molecule type" value="Genomic_DNA"/>
</dbReference>
<keyword evidence="4" id="KW-1185">Reference proteome</keyword>
<feature type="compositionally biased region" description="Pro residues" evidence="1">
    <location>
        <begin position="92"/>
        <end position="104"/>
    </location>
</feature>
<name>A0A7G1KB39_9NOCA</name>